<reference evidence="1" key="1">
    <citation type="submission" date="2022-11" db="EMBL/GenBank/DDBJ databases">
        <authorList>
            <person name="Hyden B.L."/>
            <person name="Feng K."/>
            <person name="Yates T."/>
            <person name="Jawdy S."/>
            <person name="Smart L.B."/>
            <person name="Muchero W."/>
        </authorList>
    </citation>
    <scope>NUCLEOTIDE SEQUENCE</scope>
    <source>
        <tissue evidence="1">Shoot tip</tissue>
    </source>
</reference>
<evidence type="ECO:0000313" key="2">
    <source>
        <dbReference type="Proteomes" id="UP001151532"/>
    </source>
</evidence>
<comment type="caution">
    <text evidence="1">The sequence shown here is derived from an EMBL/GenBank/DDBJ whole genome shotgun (WGS) entry which is preliminary data.</text>
</comment>
<protein>
    <submittedName>
        <fullName evidence="1">Uncharacterized protein</fullName>
    </submittedName>
</protein>
<dbReference type="OrthoDB" id="2013770at2759"/>
<name>A0A9Q0Q1R9_SALPP</name>
<organism evidence="1 2">
    <name type="scientific">Salix purpurea</name>
    <name type="common">Purple osier willow</name>
    <dbReference type="NCBI Taxonomy" id="77065"/>
    <lineage>
        <taxon>Eukaryota</taxon>
        <taxon>Viridiplantae</taxon>
        <taxon>Streptophyta</taxon>
        <taxon>Embryophyta</taxon>
        <taxon>Tracheophyta</taxon>
        <taxon>Spermatophyta</taxon>
        <taxon>Magnoliopsida</taxon>
        <taxon>eudicotyledons</taxon>
        <taxon>Gunneridae</taxon>
        <taxon>Pentapetalae</taxon>
        <taxon>rosids</taxon>
        <taxon>fabids</taxon>
        <taxon>Malpighiales</taxon>
        <taxon>Salicaceae</taxon>
        <taxon>Saliceae</taxon>
        <taxon>Salix</taxon>
    </lineage>
</organism>
<accession>A0A9Q0Q1R9</accession>
<keyword evidence="2" id="KW-1185">Reference proteome</keyword>
<reference evidence="1" key="2">
    <citation type="journal article" date="2023" name="Int. J. Mol. Sci.">
        <title>De Novo Assembly and Annotation of 11 Diverse Shrub Willow (Salix) Genomes Reveals Novel Gene Organization in Sex-Linked Regions.</title>
        <authorList>
            <person name="Hyden B."/>
            <person name="Feng K."/>
            <person name="Yates T.B."/>
            <person name="Jawdy S."/>
            <person name="Cereghino C."/>
            <person name="Smart L.B."/>
            <person name="Muchero W."/>
        </authorList>
    </citation>
    <scope>NUCLEOTIDE SEQUENCE</scope>
    <source>
        <tissue evidence="1">Shoot tip</tissue>
    </source>
</reference>
<gene>
    <name evidence="1" type="ORF">OIU79_011702</name>
</gene>
<dbReference type="AlphaFoldDB" id="A0A9Q0Q1R9"/>
<evidence type="ECO:0000313" key="1">
    <source>
        <dbReference type="EMBL" id="KAJ6698227.1"/>
    </source>
</evidence>
<proteinExistence type="predicted"/>
<dbReference type="EMBL" id="JAPFFK010000017">
    <property type="protein sequence ID" value="KAJ6698227.1"/>
    <property type="molecule type" value="Genomic_DNA"/>
</dbReference>
<dbReference type="Proteomes" id="UP001151532">
    <property type="component" value="Chromosome 6"/>
</dbReference>
<sequence length="97" mass="10965">MAVLSTTTTVYISRQNFCKGASKNSNVVLTSVASFASKQRGFYIRSSSDGAAETAATESSSRHTDYRCGSLWQTRDPKEDLHMKRLRLHIKTRSRRY</sequence>